<protein>
    <submittedName>
        <fullName evidence="2">Uncharacterized protein</fullName>
    </submittedName>
</protein>
<feature type="region of interest" description="Disordered" evidence="1">
    <location>
        <begin position="841"/>
        <end position="866"/>
    </location>
</feature>
<reference evidence="2 3" key="1">
    <citation type="submission" date="2022-12" db="EMBL/GenBank/DDBJ databases">
        <title>Genomic features and morphological characterization of a novel Knufia sp. strain isolated from spacecraft assembly facility.</title>
        <authorList>
            <person name="Teixeira M."/>
            <person name="Chander A.M."/>
            <person name="Stajich J.E."/>
            <person name="Venkateswaran K."/>
        </authorList>
    </citation>
    <scope>NUCLEOTIDE SEQUENCE [LARGE SCALE GENOMIC DNA]</scope>
    <source>
        <strain evidence="2 3">FJI-L2-BK-P2</strain>
    </source>
</reference>
<sequence>MPKTLNTVCSASRSHFRAAPRTAHVWISDDLLSDTYNAFARHHKRHGSSVPGPLEARRRSAKRKLTSLGQSAVANNSFDPTGLFGCQSQAGWWGTTEPAQTKHQQPSWCWPFPAPAPALPPNAPEPALPVEARTSRARNTASRVHRSQTSQERLTQLLKQIRTHEALLHGLTESQIDLVQNSHLTRRILSNMTRTKCEFEEIAAFLLDPRTNPAGSGNHFYLFKYWETHVELLRWLFERNIIFKAVELGLVDVDDLKKIVFWAHETNPTIFSDKTDRTGFCNGLLEAVERSRVLKLQDFGEQFLEKWLRRTRGSEFQTSTPQLLWRICRNSISDDGLLLRNTLSTSISMIDRSSIHLLPSLVDFMLAKPHQLINKSIFMYTWMLRQRLSIIPPSDETGSEVRSNASFRKALLARTSAEFGRIAASTAMSENVAYFKSTPATVADVELDREPSRIELWYAILAGLGTARSNQFTLCQSSFMEWVDHGKTEPDERSRLLVGLWTVMALSARDDSALVRFKDIPLGQVILERFSAECEQRGEDILASIVTNLQRSRLFAKNKFLHRLETFSDGLINVRSSYRTLDIQLASLKERELSKLSDKLFYSSARHHFPHLLRSVAESVNKDLAQFEQLGCNIIRDVQGSINLVLRLLFHNQKLKFALSRAASGMAEDTADSLQMNRAAPTDTALGGYTYAQLVAMIDNFAIECATTTTISDRNAFRKVYWLHMYLQMHCAPITPRMRRALWHAVAMRPQKPTYRLVKYVCDLVADYEGWHAAQQLLCAAARESREKVLGNAVKARRLERSRLAAAGLQVDTMHQVNTMHQGEGHNLLNMDLEEDIASDDDYGESHEADGVKVANGEPNSPVARDVNEIQTRITERSPEYENATVYVPFTENNQEG</sequence>
<name>A0AAN8FHP9_9EURO</name>
<gene>
    <name evidence="2" type="ORF">OHC33_000745</name>
</gene>
<organism evidence="2 3">
    <name type="scientific">Knufia fluminis</name>
    <dbReference type="NCBI Taxonomy" id="191047"/>
    <lineage>
        <taxon>Eukaryota</taxon>
        <taxon>Fungi</taxon>
        <taxon>Dikarya</taxon>
        <taxon>Ascomycota</taxon>
        <taxon>Pezizomycotina</taxon>
        <taxon>Eurotiomycetes</taxon>
        <taxon>Chaetothyriomycetidae</taxon>
        <taxon>Chaetothyriales</taxon>
        <taxon>Trichomeriaceae</taxon>
        <taxon>Knufia</taxon>
    </lineage>
</organism>
<keyword evidence="3" id="KW-1185">Reference proteome</keyword>
<dbReference type="Proteomes" id="UP001316803">
    <property type="component" value="Unassembled WGS sequence"/>
</dbReference>
<dbReference type="EMBL" id="JAKLMC020000001">
    <property type="protein sequence ID" value="KAK5958901.1"/>
    <property type="molecule type" value="Genomic_DNA"/>
</dbReference>
<evidence type="ECO:0000313" key="2">
    <source>
        <dbReference type="EMBL" id="KAK5958901.1"/>
    </source>
</evidence>
<accession>A0AAN8FHP9</accession>
<proteinExistence type="predicted"/>
<comment type="caution">
    <text evidence="2">The sequence shown here is derived from an EMBL/GenBank/DDBJ whole genome shotgun (WGS) entry which is preliminary data.</text>
</comment>
<evidence type="ECO:0000256" key="1">
    <source>
        <dbReference type="SAM" id="MobiDB-lite"/>
    </source>
</evidence>
<dbReference type="AlphaFoldDB" id="A0AAN8FHP9"/>
<evidence type="ECO:0000313" key="3">
    <source>
        <dbReference type="Proteomes" id="UP001316803"/>
    </source>
</evidence>